<evidence type="ECO:0000259" key="1">
    <source>
        <dbReference type="Pfam" id="PF09356"/>
    </source>
</evidence>
<comment type="caution">
    <text evidence="2">The sequence shown here is derived from an EMBL/GenBank/DDBJ whole genome shotgun (WGS) entry which is preliminary data.</text>
</comment>
<accession>A0A3L9XZV8</accession>
<dbReference type="EMBL" id="RCNT01000005">
    <property type="protein sequence ID" value="RMA42141.1"/>
    <property type="molecule type" value="Genomic_DNA"/>
</dbReference>
<dbReference type="AlphaFoldDB" id="A0A3L9XZV8"/>
<proteinExistence type="predicted"/>
<organism evidence="2 3">
    <name type="scientific">Rhodophyticola porphyridii</name>
    <dbReference type="NCBI Taxonomy" id="1852017"/>
    <lineage>
        <taxon>Bacteria</taxon>
        <taxon>Pseudomonadati</taxon>
        <taxon>Pseudomonadota</taxon>
        <taxon>Alphaproteobacteria</taxon>
        <taxon>Rhodobacterales</taxon>
        <taxon>Roseobacteraceae</taxon>
        <taxon>Rhodophyticola</taxon>
    </lineage>
</organism>
<name>A0A3L9XZV8_9RHOB</name>
<dbReference type="Proteomes" id="UP000281343">
    <property type="component" value="Unassembled WGS sequence"/>
</dbReference>
<reference evidence="2 3" key="1">
    <citation type="submission" date="2018-10" db="EMBL/GenBank/DDBJ databases">
        <authorList>
            <person name="Jung H.S."/>
            <person name="Jeon C.O."/>
        </authorList>
    </citation>
    <scope>NUCLEOTIDE SEQUENCE [LARGE SCALE GENOMIC DNA]</scope>
    <source>
        <strain evidence="2 3">MA-7-27</strain>
    </source>
</reference>
<evidence type="ECO:0000313" key="3">
    <source>
        <dbReference type="Proteomes" id="UP000281343"/>
    </source>
</evidence>
<dbReference type="Pfam" id="PF09356">
    <property type="entry name" value="Phage_BR0599"/>
    <property type="match status" value="1"/>
</dbReference>
<gene>
    <name evidence="2" type="ORF">D9R08_11880</name>
</gene>
<sequence length="74" mass="8526">MSHVRSVELWEPFRAPVAPGDMIRLEAGCDKRMETCRLKFNNLLNFRGFPDIPGDDWLMSYPARTNARDGGSRR</sequence>
<protein>
    <recommendedName>
        <fullName evidence="1">Bacteriophage phiJL001 Gp84 C-terminal domain-containing protein</fullName>
    </recommendedName>
</protein>
<dbReference type="InterPro" id="IPR018964">
    <property type="entry name" value="Phage_phiJL001_Gp84_C"/>
</dbReference>
<dbReference type="InterPro" id="IPR011928">
    <property type="entry name" value="Phage_phiJL001_Gp84"/>
</dbReference>
<dbReference type="OrthoDB" id="1633386at2"/>
<evidence type="ECO:0000313" key="2">
    <source>
        <dbReference type="EMBL" id="RMA42141.1"/>
    </source>
</evidence>
<feature type="domain" description="Bacteriophage phiJL001 Gp84 C-terminal" evidence="1">
    <location>
        <begin position="5"/>
        <end position="56"/>
    </location>
</feature>
<dbReference type="NCBIfam" id="TIGR02218">
    <property type="entry name" value="phg_TIGR02218"/>
    <property type="match status" value="1"/>
</dbReference>
<keyword evidence="3" id="KW-1185">Reference proteome</keyword>